<reference evidence="1 2" key="1">
    <citation type="journal article" date="2016" name="Nat. Commun.">
        <title>Thousands of microbial genomes shed light on interconnected biogeochemical processes in an aquifer system.</title>
        <authorList>
            <person name="Anantharaman K."/>
            <person name="Brown C.T."/>
            <person name="Hug L.A."/>
            <person name="Sharon I."/>
            <person name="Castelle C.J."/>
            <person name="Probst A.J."/>
            <person name="Thomas B.C."/>
            <person name="Singh A."/>
            <person name="Wilkins M.J."/>
            <person name="Karaoz U."/>
            <person name="Brodie E.L."/>
            <person name="Williams K.H."/>
            <person name="Hubbard S.S."/>
            <person name="Banfield J.F."/>
        </authorList>
    </citation>
    <scope>NUCLEOTIDE SEQUENCE [LARGE SCALE GENOMIC DNA]</scope>
</reference>
<dbReference type="AlphaFoldDB" id="A0A1F4Y0M3"/>
<proteinExistence type="predicted"/>
<organism evidence="1 2">
    <name type="scientific">Candidatus Adlerbacteria bacterium RIFCSPLOWO2_01_FULL_54_16</name>
    <dbReference type="NCBI Taxonomy" id="1797244"/>
    <lineage>
        <taxon>Bacteria</taxon>
        <taxon>Candidatus Adleribacteriota</taxon>
    </lineage>
</organism>
<gene>
    <name evidence="1" type="ORF">A3B33_02470</name>
</gene>
<sequence>MKVNANLTKVIGKEHEEKWVALTKNHDKLVDFADTLKVLRDRLGEHKNDYVYMRVLRSDAEYSFT</sequence>
<dbReference type="Proteomes" id="UP000176943">
    <property type="component" value="Unassembled WGS sequence"/>
</dbReference>
<name>A0A1F4Y0M3_9BACT</name>
<evidence type="ECO:0000313" key="1">
    <source>
        <dbReference type="EMBL" id="OGC87489.1"/>
    </source>
</evidence>
<evidence type="ECO:0000313" key="2">
    <source>
        <dbReference type="Proteomes" id="UP000176943"/>
    </source>
</evidence>
<accession>A0A1F4Y0M3</accession>
<protein>
    <recommendedName>
        <fullName evidence="3">DUF5678 domain-containing protein</fullName>
    </recommendedName>
</protein>
<dbReference type="EMBL" id="MEWY01000002">
    <property type="protein sequence ID" value="OGC87489.1"/>
    <property type="molecule type" value="Genomic_DNA"/>
</dbReference>
<evidence type="ECO:0008006" key="3">
    <source>
        <dbReference type="Google" id="ProtNLM"/>
    </source>
</evidence>
<comment type="caution">
    <text evidence="1">The sequence shown here is derived from an EMBL/GenBank/DDBJ whole genome shotgun (WGS) entry which is preliminary data.</text>
</comment>